<dbReference type="InterPro" id="IPR017937">
    <property type="entry name" value="Thioredoxin_CS"/>
</dbReference>
<feature type="disulfide bond" description="Redox-active" evidence="9">
    <location>
        <begin position="33"/>
        <end position="36"/>
    </location>
</feature>
<dbReference type="CDD" id="cd02947">
    <property type="entry name" value="TRX_family"/>
    <property type="match status" value="1"/>
</dbReference>
<dbReference type="PIRSF" id="PIRSF000077">
    <property type="entry name" value="Thioredoxin"/>
    <property type="match status" value="1"/>
</dbReference>
<comment type="similarity">
    <text evidence="1 7">Belongs to the thioredoxin family.</text>
</comment>
<evidence type="ECO:0000256" key="6">
    <source>
        <dbReference type="NCBIfam" id="TIGR01068"/>
    </source>
</evidence>
<evidence type="ECO:0000313" key="11">
    <source>
        <dbReference type="EMBL" id="PTU31719.1"/>
    </source>
</evidence>
<keyword evidence="2" id="KW-0813">Transport</keyword>
<dbReference type="NCBIfam" id="NF006898">
    <property type="entry name" value="PRK09381.1"/>
    <property type="match status" value="1"/>
</dbReference>
<dbReference type="Gene3D" id="3.40.30.10">
    <property type="entry name" value="Glutaredoxin"/>
    <property type="match status" value="1"/>
</dbReference>
<evidence type="ECO:0000256" key="2">
    <source>
        <dbReference type="ARBA" id="ARBA00022448"/>
    </source>
</evidence>
<dbReference type="FunFam" id="3.40.30.10:FF:000001">
    <property type="entry name" value="Thioredoxin"/>
    <property type="match status" value="1"/>
</dbReference>
<dbReference type="Proteomes" id="UP000244248">
    <property type="component" value="Unassembled WGS sequence"/>
</dbReference>
<feature type="site" description="Contributes to redox potential value" evidence="8">
    <location>
        <position position="35"/>
    </location>
</feature>
<gene>
    <name evidence="11" type="ORF">CJD38_10460</name>
</gene>
<dbReference type="AlphaFoldDB" id="A0A2T5MGR3"/>
<keyword evidence="4 9" id="KW-1015">Disulfide bond</keyword>
<protein>
    <recommendedName>
        <fullName evidence="6 7">Thioredoxin</fullName>
    </recommendedName>
</protein>
<dbReference type="OrthoDB" id="9790390at2"/>
<dbReference type="InterPro" id="IPR013766">
    <property type="entry name" value="Thioredoxin_domain"/>
</dbReference>
<evidence type="ECO:0000256" key="1">
    <source>
        <dbReference type="ARBA" id="ARBA00008987"/>
    </source>
</evidence>
<feature type="site" description="Deprotonates C-terminal active site Cys" evidence="8">
    <location>
        <position position="27"/>
    </location>
</feature>
<dbReference type="PANTHER" id="PTHR45663:SF11">
    <property type="entry name" value="GEO12009P1"/>
    <property type="match status" value="1"/>
</dbReference>
<dbReference type="InterPro" id="IPR005746">
    <property type="entry name" value="Thioredoxin"/>
</dbReference>
<feature type="active site" description="Nucleophile" evidence="8">
    <location>
        <position position="33"/>
    </location>
</feature>
<evidence type="ECO:0000256" key="7">
    <source>
        <dbReference type="PIRNR" id="PIRNR000077"/>
    </source>
</evidence>
<evidence type="ECO:0000259" key="10">
    <source>
        <dbReference type="PROSITE" id="PS51352"/>
    </source>
</evidence>
<dbReference type="PROSITE" id="PS00194">
    <property type="entry name" value="THIOREDOXIN_1"/>
    <property type="match status" value="1"/>
</dbReference>
<feature type="domain" description="Thioredoxin" evidence="10">
    <location>
        <begin position="1"/>
        <end position="109"/>
    </location>
</feature>
<reference evidence="11 12" key="1">
    <citation type="submission" date="2018-04" db="EMBL/GenBank/DDBJ databases">
        <title>Novel species isolated from glacier.</title>
        <authorList>
            <person name="Liu Q."/>
            <person name="Xin Y.-H."/>
        </authorList>
    </citation>
    <scope>NUCLEOTIDE SEQUENCE [LARGE SCALE GENOMIC DNA]</scope>
    <source>
        <strain evidence="11 12">GT1R17</strain>
    </source>
</reference>
<evidence type="ECO:0000256" key="5">
    <source>
        <dbReference type="ARBA" id="ARBA00023284"/>
    </source>
</evidence>
<evidence type="ECO:0000256" key="4">
    <source>
        <dbReference type="ARBA" id="ARBA00023157"/>
    </source>
</evidence>
<proteinExistence type="inferred from homology"/>
<feature type="active site" description="Nucleophile" evidence="8">
    <location>
        <position position="36"/>
    </location>
</feature>
<keyword evidence="12" id="KW-1185">Reference proteome</keyword>
<dbReference type="RefSeq" id="WP_107940270.1">
    <property type="nucleotide sequence ID" value="NZ_QANS01000003.1"/>
</dbReference>
<dbReference type="PRINTS" id="PR00421">
    <property type="entry name" value="THIOREDOXIN"/>
</dbReference>
<feature type="site" description="Contributes to redox potential value" evidence="8">
    <location>
        <position position="34"/>
    </location>
</feature>
<evidence type="ECO:0000256" key="9">
    <source>
        <dbReference type="PIRSR" id="PIRSR000077-4"/>
    </source>
</evidence>
<evidence type="ECO:0000256" key="8">
    <source>
        <dbReference type="PIRSR" id="PIRSR000077-1"/>
    </source>
</evidence>
<comment type="caution">
    <text evidence="11">The sequence shown here is derived from an EMBL/GenBank/DDBJ whole genome shotgun (WGS) entry which is preliminary data.</text>
</comment>
<dbReference type="GO" id="GO:0045454">
    <property type="term" value="P:cell redox homeostasis"/>
    <property type="evidence" value="ECO:0007669"/>
    <property type="project" value="TreeGrafter"/>
</dbReference>
<organism evidence="11 12">
    <name type="scientific">Stenotrophobium rhamnosiphilum</name>
    <dbReference type="NCBI Taxonomy" id="2029166"/>
    <lineage>
        <taxon>Bacteria</taxon>
        <taxon>Pseudomonadati</taxon>
        <taxon>Pseudomonadota</taxon>
        <taxon>Gammaproteobacteria</taxon>
        <taxon>Nevskiales</taxon>
        <taxon>Nevskiaceae</taxon>
        <taxon>Stenotrophobium</taxon>
    </lineage>
</organism>
<sequence>MSENISAVTDASFEQDVLKSTTPVLVDFWAEWCGPCRMIAPILEQVAGETAGKLKVVKLNVDENTATPAKFGIRGIPTLLLFKDGQIAATQVGAVHKAQLTAFVTPHFNIA</sequence>
<evidence type="ECO:0000256" key="3">
    <source>
        <dbReference type="ARBA" id="ARBA00022982"/>
    </source>
</evidence>
<dbReference type="Pfam" id="PF00085">
    <property type="entry name" value="Thioredoxin"/>
    <property type="match status" value="1"/>
</dbReference>
<dbReference type="PROSITE" id="PS51352">
    <property type="entry name" value="THIOREDOXIN_2"/>
    <property type="match status" value="1"/>
</dbReference>
<dbReference type="EMBL" id="QANS01000003">
    <property type="protein sequence ID" value="PTU31719.1"/>
    <property type="molecule type" value="Genomic_DNA"/>
</dbReference>
<keyword evidence="3" id="KW-0249">Electron transport</keyword>
<name>A0A2T5MGR3_9GAMM</name>
<accession>A0A2T5MGR3</accession>
<dbReference type="GO" id="GO:0005829">
    <property type="term" value="C:cytosol"/>
    <property type="evidence" value="ECO:0007669"/>
    <property type="project" value="TreeGrafter"/>
</dbReference>
<dbReference type="GO" id="GO:0015035">
    <property type="term" value="F:protein-disulfide reductase activity"/>
    <property type="evidence" value="ECO:0007669"/>
    <property type="project" value="UniProtKB-UniRule"/>
</dbReference>
<dbReference type="SUPFAM" id="SSF52833">
    <property type="entry name" value="Thioredoxin-like"/>
    <property type="match status" value="1"/>
</dbReference>
<evidence type="ECO:0000313" key="12">
    <source>
        <dbReference type="Proteomes" id="UP000244248"/>
    </source>
</evidence>
<dbReference type="NCBIfam" id="TIGR01068">
    <property type="entry name" value="thioredoxin"/>
    <property type="match status" value="1"/>
</dbReference>
<keyword evidence="5 9" id="KW-0676">Redox-active center</keyword>
<dbReference type="PANTHER" id="PTHR45663">
    <property type="entry name" value="GEO12009P1"/>
    <property type="match status" value="1"/>
</dbReference>
<dbReference type="InterPro" id="IPR036249">
    <property type="entry name" value="Thioredoxin-like_sf"/>
</dbReference>